<feature type="chain" id="PRO_5042844145" evidence="1">
    <location>
        <begin position="22"/>
        <end position="615"/>
    </location>
</feature>
<dbReference type="PANTHER" id="PTHR37835">
    <property type="entry name" value="ALPHA-CLOSTRIPAIN"/>
    <property type="match status" value="1"/>
</dbReference>
<evidence type="ECO:0000256" key="1">
    <source>
        <dbReference type="SAM" id="SignalP"/>
    </source>
</evidence>
<dbReference type="PROSITE" id="PS51257">
    <property type="entry name" value="PROKAR_LIPOPROTEIN"/>
    <property type="match status" value="1"/>
</dbReference>
<feature type="signal peptide" evidence="1">
    <location>
        <begin position="1"/>
        <end position="21"/>
    </location>
</feature>
<keyword evidence="1" id="KW-0732">Signal</keyword>
<reference evidence="3" key="2">
    <citation type="submission" date="2022-06" db="EMBL/GenBank/DDBJ databases">
        <title>Draft genome sequence of Burkholderia glumae strain GR20004 isolated from rice panicle showing bacterial panicle blight.</title>
        <authorList>
            <person name="Choi S.Y."/>
            <person name="Lee Y.H."/>
        </authorList>
    </citation>
    <scope>NUCLEOTIDE SEQUENCE</scope>
    <source>
        <strain evidence="3">GR20004</strain>
    </source>
</reference>
<evidence type="ECO:0000313" key="5">
    <source>
        <dbReference type="Proteomes" id="UP001056386"/>
    </source>
</evidence>
<dbReference type="GeneID" id="45698819"/>
<dbReference type="Gene3D" id="3.40.50.11970">
    <property type="match status" value="1"/>
</dbReference>
<proteinExistence type="predicted"/>
<evidence type="ECO:0000313" key="3">
    <source>
        <dbReference type="EMBL" id="USS41974.1"/>
    </source>
</evidence>
<protein>
    <submittedName>
        <fullName evidence="3">Clostripain-related cysteine peptidase</fullName>
    </submittedName>
    <submittedName>
        <fullName evidence="2">Peptidase C11</fullName>
    </submittedName>
</protein>
<evidence type="ECO:0000313" key="4">
    <source>
        <dbReference type="Proteomes" id="UP000594892"/>
    </source>
</evidence>
<organism evidence="2 4">
    <name type="scientific">Burkholderia glumae</name>
    <name type="common">Pseudomonas glumae</name>
    <dbReference type="NCBI Taxonomy" id="337"/>
    <lineage>
        <taxon>Bacteria</taxon>
        <taxon>Pseudomonadati</taxon>
        <taxon>Pseudomonadota</taxon>
        <taxon>Betaproteobacteria</taxon>
        <taxon>Burkholderiales</taxon>
        <taxon>Burkholderiaceae</taxon>
        <taxon>Burkholderia</taxon>
    </lineage>
</organism>
<keyword evidence="5" id="KW-1185">Reference proteome</keyword>
<dbReference type="InterPro" id="IPR005077">
    <property type="entry name" value="Peptidase_C11"/>
</dbReference>
<dbReference type="AlphaFoldDB" id="A0AAQ0BR65"/>
<sequence>MKNKFSRSVMFSAVVFLSACGGGDDAPLPPNPQPQASTTVMVYMVGSNLESIHKSADENIIEMLKASLPPNTNVVIETGGADVSNDASRQIPDWIGVRRHVLSSGKIQQVSELGRLDMGAPKTLSDFIYWAQKQYPAGSYKLLMWDHGGGWTGFGGDENTKAADGSNSMLSLNALAQGIRDGVQASNIHFDVIGFDACLMATVEVSTALSPYANYLLASEEIEPGSGWNWTSVISSAAQEARTFGKVVADSYILKQESEKKDGTLSLIDLQKIGAVQSALESWSDSVMAKASANDSSWSNIVWKRATSLGFGGTGDGTNGDGYLDLVDLKLFSRSISDIVQGSEKLSDSISQAVVYNNTTYNYGNASGLTAYFPSRSLSSAAGSLRYQAINFSQKYQDFSKNYLSVISAKPRIHEIDAAVKNGAIAADIRGDAGVLDVDSLLFSSVNSDGTATLVGSMPIYSGAQNFRATVSVTAPLYGAWLTLNGYPLILGYLNQQGDDQLWGAPIELNGEFTYLLYTKENDGSWVAVGTASSIKDPVYRVMPLPSADDKIQILGAKFDVGAAKAVTLMPVTPEFSTGNFNLQFTSVPAGMSQAVLDTDATFDAKLSDIYPRSN</sequence>
<gene>
    <name evidence="2" type="ORF">I6H06_09790</name>
    <name evidence="3" type="ORF">NFI99_06895</name>
</gene>
<dbReference type="EMBL" id="CP065600">
    <property type="protein sequence ID" value="QPQ89890.1"/>
    <property type="molecule type" value="Genomic_DNA"/>
</dbReference>
<dbReference type="PANTHER" id="PTHR37835:SF1">
    <property type="entry name" value="ALPHA-CLOSTRIPAIN"/>
    <property type="match status" value="1"/>
</dbReference>
<dbReference type="Pfam" id="PF03415">
    <property type="entry name" value="Peptidase_C11"/>
    <property type="match status" value="1"/>
</dbReference>
<name>A0AAQ0BR65_BURGL</name>
<dbReference type="Proteomes" id="UP000594892">
    <property type="component" value="Chromosome 1"/>
</dbReference>
<dbReference type="Proteomes" id="UP001056386">
    <property type="component" value="Chromosome 2"/>
</dbReference>
<reference evidence="2 4" key="1">
    <citation type="submission" date="2020-12" db="EMBL/GenBank/DDBJ databases">
        <title>FDA dAtabase for Regulatory Grade micrObial Sequences (FDA-ARGOS): Supporting development and validation of Infectious Disease Dx tests.</title>
        <authorList>
            <person name="Minogue T."/>
            <person name="Wolcott M."/>
            <person name="Wasieloski L."/>
            <person name="Aguilar W."/>
            <person name="Moore D."/>
            <person name="Jaissle J."/>
            <person name="Tallon L."/>
            <person name="Sadzewicz L."/>
            <person name="Zhao X."/>
            <person name="Boylan J."/>
            <person name="Ott S."/>
            <person name="Bowen H."/>
            <person name="Vavikolanu K."/>
            <person name="Mehta A."/>
            <person name="Aluvathingal J."/>
            <person name="Nadendla S."/>
            <person name="Yan Y."/>
            <person name="Sichtig H."/>
        </authorList>
    </citation>
    <scope>NUCLEOTIDE SEQUENCE [LARGE SCALE GENOMIC DNA]</scope>
    <source>
        <strain evidence="2 4">FDAARGOS_949</strain>
    </source>
</reference>
<dbReference type="RefSeq" id="WP_015877384.1">
    <property type="nucleotide sequence ID" value="NZ_CP021075.1"/>
</dbReference>
<accession>A0AAQ0BR65</accession>
<evidence type="ECO:0000313" key="2">
    <source>
        <dbReference type="EMBL" id="QPQ89890.1"/>
    </source>
</evidence>
<dbReference type="EMBL" id="CP099583">
    <property type="protein sequence ID" value="USS41974.1"/>
    <property type="molecule type" value="Genomic_DNA"/>
</dbReference>